<evidence type="ECO:0000313" key="2">
    <source>
        <dbReference type="EMBL" id="KDE08820.1"/>
    </source>
</evidence>
<evidence type="ECO:0000313" key="4">
    <source>
        <dbReference type="Proteomes" id="UP000017200"/>
    </source>
</evidence>
<dbReference type="STRING" id="683840.U5H0J3"/>
<dbReference type="OMA" id="RIWERMI"/>
<dbReference type="AlphaFoldDB" id="U5H0J3"/>
<dbReference type="HOGENOM" id="CLU_706358_0_0_1"/>
<dbReference type="InParanoid" id="U5H0J3"/>
<evidence type="ECO:0000313" key="3">
    <source>
        <dbReference type="EnsemblFungi" id="MVLG_00925T0"/>
    </source>
</evidence>
<gene>
    <name evidence="2" type="ORF">MVLG_00925</name>
</gene>
<feature type="region of interest" description="Disordered" evidence="1">
    <location>
        <begin position="43"/>
        <end position="63"/>
    </location>
</feature>
<feature type="region of interest" description="Disordered" evidence="1">
    <location>
        <begin position="176"/>
        <end position="213"/>
    </location>
</feature>
<sequence length="391" mass="42360">MASSLPSCSTILVYSLSSIPREQIDQIIQTLIQSGTNASLASTSAAAATTHDSHPTSTNSTRGPRFWTIRNKYYTCEVQFVHVLQAKDGEGRGDDQGGYQLQGDEPAVIVVAPPTQTPPTDLENLLSSLAARDPEFDIALLLTSPSPPTDQDQTLISPPPNDQAWDDLSLNHAFEYVPPSSSSSPILNSTSPSTFKTPANADDDDRGEKRGPERVIEVLQSRIWERMIPSERTVQATTVKSDKSTLLSLLPPPTLPKAKEYSPVRVDWPEKFLPNLVAKRGEWESKLQGGPEGGGFDDDFTEFVSGPSGAEVGRWDQISSASTSEFTTTPGSGSDAEGVDDDDDFATLELQDQELESLFAQLGTAREYALGIKDLDEKRAFAEKTVLSLLG</sequence>
<organism evidence="2">
    <name type="scientific">Microbotryum lychnidis-dioicae (strain p1A1 Lamole / MvSl-1064)</name>
    <name type="common">Anther smut fungus</name>
    <dbReference type="NCBI Taxonomy" id="683840"/>
    <lineage>
        <taxon>Eukaryota</taxon>
        <taxon>Fungi</taxon>
        <taxon>Dikarya</taxon>
        <taxon>Basidiomycota</taxon>
        <taxon>Pucciniomycotina</taxon>
        <taxon>Microbotryomycetes</taxon>
        <taxon>Microbotryales</taxon>
        <taxon>Microbotryaceae</taxon>
        <taxon>Microbotryum</taxon>
    </lineage>
</organism>
<name>U5H0J3_USTV1</name>
<proteinExistence type="predicted"/>
<feature type="compositionally biased region" description="Low complexity" evidence="1">
    <location>
        <begin position="178"/>
        <end position="193"/>
    </location>
</feature>
<reference evidence="4" key="1">
    <citation type="submission" date="2010-11" db="EMBL/GenBank/DDBJ databases">
        <title>The genome sequence of Microbotryum violaceum strain p1A1 Lamole.</title>
        <authorList>
            <person name="Cuomo C."/>
            <person name="Perlin M."/>
            <person name="Young S.K."/>
            <person name="Zeng Q."/>
            <person name="Gargeya S."/>
            <person name="Alvarado L."/>
            <person name="Berlin A."/>
            <person name="Chapman S.B."/>
            <person name="Chen Z."/>
            <person name="Freedman E."/>
            <person name="Gellesch M."/>
            <person name="Goldberg J."/>
            <person name="Griggs A."/>
            <person name="Gujja S."/>
            <person name="Heilman E."/>
            <person name="Heiman D."/>
            <person name="Howarth C."/>
            <person name="Mehta T."/>
            <person name="Neiman D."/>
            <person name="Pearson M."/>
            <person name="Roberts A."/>
            <person name="Saif S."/>
            <person name="Shea T."/>
            <person name="Shenoy N."/>
            <person name="Sisk P."/>
            <person name="Stolte C."/>
            <person name="Sykes S."/>
            <person name="White J."/>
            <person name="Yandava C."/>
            <person name="Haas B."/>
            <person name="Nusbaum C."/>
            <person name="Birren B."/>
        </authorList>
    </citation>
    <scope>NUCLEOTIDE SEQUENCE [LARGE SCALE GENOMIC DNA]</scope>
    <source>
        <strain evidence="4">p1A1 Lamole</strain>
    </source>
</reference>
<dbReference type="EMBL" id="AEIJ01000082">
    <property type="status" value="NOT_ANNOTATED_CDS"/>
    <property type="molecule type" value="Genomic_DNA"/>
</dbReference>
<dbReference type="EnsemblFungi" id="MVLG_00925T0">
    <property type="protein sequence ID" value="MVLG_00925T0"/>
    <property type="gene ID" value="MVLG_00925"/>
</dbReference>
<feature type="region of interest" description="Disordered" evidence="1">
    <location>
        <begin position="305"/>
        <end position="344"/>
    </location>
</feature>
<keyword evidence="4" id="KW-1185">Reference proteome</keyword>
<feature type="region of interest" description="Disordered" evidence="1">
    <location>
        <begin position="142"/>
        <end position="163"/>
    </location>
</feature>
<dbReference type="PANTHER" id="PTHR14659:SF1">
    <property type="entry name" value="ALPHA- AND GAMMA-ADAPTIN-BINDING PROTEIN P34"/>
    <property type="match status" value="1"/>
</dbReference>
<dbReference type="OrthoDB" id="2538174at2759"/>
<dbReference type="EMBL" id="GL541647">
    <property type="protein sequence ID" value="KDE08820.1"/>
    <property type="molecule type" value="Genomic_DNA"/>
</dbReference>
<dbReference type="Proteomes" id="UP000017200">
    <property type="component" value="Unassembled WGS sequence"/>
</dbReference>
<evidence type="ECO:0000256" key="1">
    <source>
        <dbReference type="SAM" id="MobiDB-lite"/>
    </source>
</evidence>
<reference evidence="3" key="4">
    <citation type="submission" date="2015-06" db="UniProtKB">
        <authorList>
            <consortium name="EnsemblFungi"/>
        </authorList>
    </citation>
    <scope>IDENTIFICATION</scope>
</reference>
<dbReference type="InterPro" id="IPR019341">
    <property type="entry name" value="Alpha/Gamma-adaptin-bd_p34"/>
</dbReference>
<feature type="compositionally biased region" description="Polar residues" evidence="1">
    <location>
        <begin position="317"/>
        <end position="332"/>
    </location>
</feature>
<reference evidence="2 4" key="3">
    <citation type="journal article" date="2015" name="BMC Genomics">
        <title>Sex and parasites: genomic and transcriptomic analysis of Microbotryum lychnidis-dioicae, the biotrophic and plant-castrating anther smut fungus.</title>
        <authorList>
            <person name="Perlin M.H."/>
            <person name="Amselem J."/>
            <person name="Fontanillas E."/>
            <person name="Toh S.S."/>
            <person name="Chen Z."/>
            <person name="Goldberg J."/>
            <person name="Duplessis S."/>
            <person name="Henrissat B."/>
            <person name="Young S."/>
            <person name="Zeng Q."/>
            <person name="Aguileta G."/>
            <person name="Petit E."/>
            <person name="Badouin H."/>
            <person name="Andrews J."/>
            <person name="Razeeq D."/>
            <person name="Gabaldon T."/>
            <person name="Quesneville H."/>
            <person name="Giraud T."/>
            <person name="Hood M.E."/>
            <person name="Schultz D.J."/>
            <person name="Cuomo C.A."/>
        </authorList>
    </citation>
    <scope>NUCLEOTIDE SEQUENCE [LARGE SCALE GENOMIC DNA]</scope>
    <source>
        <strain evidence="4">p1A1 Lamole</strain>
        <strain evidence="2">P1A1 Lamole</strain>
    </source>
</reference>
<protein>
    <submittedName>
        <fullName evidence="2 3">Uncharacterized protein</fullName>
    </submittedName>
</protein>
<accession>U5H0J3</accession>
<reference evidence="2" key="2">
    <citation type="submission" date="2010-11" db="EMBL/GenBank/DDBJ databases">
        <authorList>
            <consortium name="The Broad Institute Genome Sequencing Platform"/>
            <person name="Earl A."/>
            <person name="Ward D."/>
            <person name="Feldgarden M."/>
            <person name="Gevers D."/>
            <person name="Butler R."/>
            <person name="Young S.K."/>
            <person name="Zeng Q."/>
            <person name="Gargeya S."/>
            <person name="Fitzgerald M."/>
            <person name="Haas B."/>
            <person name="Abouelleil A."/>
            <person name="Alvarado L."/>
            <person name="Arachchi H.M."/>
            <person name="Berlin A."/>
            <person name="Brown A."/>
            <person name="Chapman S.B."/>
            <person name="Chen Z."/>
            <person name="Dunbar C."/>
            <person name="Freedman E."/>
            <person name="Gearin G."/>
            <person name="Gellesch M."/>
            <person name="Goldberg J."/>
            <person name="Griggs A."/>
            <person name="Gujja S."/>
            <person name="Heilman E."/>
            <person name="Heiman D."/>
            <person name="Howarth C."/>
            <person name="Larson L."/>
            <person name="Lui A."/>
            <person name="MacDonald P.J.P."/>
            <person name="Mehta T."/>
            <person name="Montmayeur A."/>
            <person name="Murphy C."/>
            <person name="Neiman D."/>
            <person name="Pearson M."/>
            <person name="Priest M."/>
            <person name="Roberts A."/>
            <person name="Saif S."/>
            <person name="Shea T."/>
            <person name="Shenoy N."/>
            <person name="Sisk P."/>
            <person name="Stolte C."/>
            <person name="Sykes S."/>
            <person name="White J."/>
            <person name="Yandava C."/>
            <person name="Wortman J."/>
            <person name="Nusbaum C."/>
            <person name="Birren B."/>
        </authorList>
    </citation>
    <scope>NUCLEOTIDE SEQUENCE</scope>
    <source>
        <strain evidence="2">P1A1 Lamole</strain>
    </source>
</reference>
<feature type="compositionally biased region" description="Low complexity" evidence="1">
    <location>
        <begin position="43"/>
        <end position="58"/>
    </location>
</feature>
<dbReference type="PANTHER" id="PTHR14659">
    <property type="entry name" value="ALPHA- AND GAMMA-ADAPTIN-BINDING PROTEIN P34"/>
    <property type="match status" value="1"/>
</dbReference>